<reference evidence="1 2" key="1">
    <citation type="submission" date="2020-08" db="EMBL/GenBank/DDBJ databases">
        <title>Genomic Encyclopedia of Type Strains, Phase IV (KMG-IV): sequencing the most valuable type-strain genomes for metagenomic binning, comparative biology and taxonomic classification.</title>
        <authorList>
            <person name="Goeker M."/>
        </authorList>
    </citation>
    <scope>NUCLEOTIDE SEQUENCE [LARGE SCALE GENOMIC DNA]</scope>
    <source>
        <strain evidence="1 2">DSM 102255</strain>
    </source>
</reference>
<protein>
    <recommendedName>
        <fullName evidence="3">HTH DNA binding domain-containing protein</fullName>
    </recommendedName>
</protein>
<name>A0A841J8H7_9SPHN</name>
<accession>A0A841J8H7</accession>
<dbReference type="EMBL" id="JACIJP010000020">
    <property type="protein sequence ID" value="MBB6125866.1"/>
    <property type="molecule type" value="Genomic_DNA"/>
</dbReference>
<sequence>MTIEVQFAVIPCMSGHFSSVVLNAYGAAREGLARAEERLALFPEPAILIAHIRSAEQEALGWLEGESFIPEQLAMNYGYSPRAWRRWPFAFVQAFERKPPWSAIPTADAIRAWLKTDDPAIEGWPSPAPLAIADTRLEGWARQAARLSALPRLIASADLAASFARAAPLPHGSIVIGAMLADRHAMAKGKLSAGGIAAIGLNQNRAPWRALLTGVTDDDLDELTTHARDERCRLAWLEALGAGGTAVVRLDQRLRLWLARLDTACASRRKSSHLRPLALLAGAGPSLTVARAAKALGLSRQATTRLIAEACKAHLLREITQGNAFRRYVIAV</sequence>
<keyword evidence="2" id="KW-1185">Reference proteome</keyword>
<evidence type="ECO:0008006" key="3">
    <source>
        <dbReference type="Google" id="ProtNLM"/>
    </source>
</evidence>
<proteinExistence type="predicted"/>
<comment type="caution">
    <text evidence="1">The sequence shown here is derived from an EMBL/GenBank/DDBJ whole genome shotgun (WGS) entry which is preliminary data.</text>
</comment>
<dbReference type="Proteomes" id="UP000552700">
    <property type="component" value="Unassembled WGS sequence"/>
</dbReference>
<evidence type="ECO:0000313" key="1">
    <source>
        <dbReference type="EMBL" id="MBB6125866.1"/>
    </source>
</evidence>
<organism evidence="1 2">
    <name type="scientific">Sphingobium subterraneum</name>
    <dbReference type="NCBI Taxonomy" id="627688"/>
    <lineage>
        <taxon>Bacteria</taxon>
        <taxon>Pseudomonadati</taxon>
        <taxon>Pseudomonadota</taxon>
        <taxon>Alphaproteobacteria</taxon>
        <taxon>Sphingomonadales</taxon>
        <taxon>Sphingomonadaceae</taxon>
        <taxon>Sphingobium</taxon>
    </lineage>
</organism>
<dbReference type="AlphaFoldDB" id="A0A841J8H7"/>
<dbReference type="RefSeq" id="WP_184081931.1">
    <property type="nucleotide sequence ID" value="NZ_JACIJP010000020.1"/>
</dbReference>
<evidence type="ECO:0000313" key="2">
    <source>
        <dbReference type="Proteomes" id="UP000552700"/>
    </source>
</evidence>
<gene>
    <name evidence="1" type="ORF">FHS92_003632</name>
</gene>